<keyword evidence="10" id="KW-1185">Reference proteome</keyword>
<dbReference type="RefSeq" id="WP_249478098.1">
    <property type="nucleotide sequence ID" value="NZ_CP097218.1"/>
</dbReference>
<accession>A0ABY4N312</accession>
<dbReference type="SUPFAM" id="SSF142764">
    <property type="entry name" value="YgbK-like"/>
    <property type="match status" value="1"/>
</dbReference>
<evidence type="ECO:0000313" key="10">
    <source>
        <dbReference type="Proteomes" id="UP001055868"/>
    </source>
</evidence>
<dbReference type="Gene3D" id="3.40.50.10840">
    <property type="entry name" value="Putative sugar-binding, N-terminal domain"/>
    <property type="match status" value="1"/>
</dbReference>
<proteinExistence type="inferred from homology"/>
<evidence type="ECO:0000256" key="2">
    <source>
        <dbReference type="ARBA" id="ARBA00022679"/>
    </source>
</evidence>
<gene>
    <name evidence="9" type="ORF">M4486_15055</name>
</gene>
<dbReference type="Proteomes" id="UP001055868">
    <property type="component" value="Chromosome"/>
</dbReference>
<evidence type="ECO:0000259" key="7">
    <source>
        <dbReference type="Pfam" id="PF07005"/>
    </source>
</evidence>
<dbReference type="EMBL" id="CP097218">
    <property type="protein sequence ID" value="UQN28933.1"/>
    <property type="molecule type" value="Genomic_DNA"/>
</dbReference>
<feature type="domain" description="Four-carbon acid sugar kinase nucleotide binding" evidence="8">
    <location>
        <begin position="252"/>
        <end position="425"/>
    </location>
</feature>
<keyword evidence="3" id="KW-0547">Nucleotide-binding</keyword>
<dbReference type="InterPro" id="IPR031475">
    <property type="entry name" value="NBD_C"/>
</dbReference>
<dbReference type="Gene3D" id="3.40.980.20">
    <property type="entry name" value="Four-carbon acid sugar kinase, nucleotide binding domain"/>
    <property type="match status" value="1"/>
</dbReference>
<evidence type="ECO:0000259" key="8">
    <source>
        <dbReference type="Pfam" id="PF17042"/>
    </source>
</evidence>
<evidence type="ECO:0000256" key="5">
    <source>
        <dbReference type="ARBA" id="ARBA00022840"/>
    </source>
</evidence>
<feature type="domain" description="Four-carbon acid sugar kinase N-terminal" evidence="7">
    <location>
        <begin position="4"/>
        <end position="231"/>
    </location>
</feature>
<dbReference type="Pfam" id="PF07005">
    <property type="entry name" value="SBD_N"/>
    <property type="match status" value="1"/>
</dbReference>
<dbReference type="InterPro" id="IPR037051">
    <property type="entry name" value="4-carb_acid_sugar_kinase_N_sf"/>
</dbReference>
<keyword evidence="6" id="KW-0119">Carbohydrate metabolism</keyword>
<keyword evidence="4 9" id="KW-0418">Kinase</keyword>
<comment type="similarity">
    <text evidence="1">Belongs to the four-carbon acid sugar kinase family.</text>
</comment>
<name>A0ABY4N312_9MICO</name>
<keyword evidence="2" id="KW-0808">Transferase</keyword>
<dbReference type="Pfam" id="PF17042">
    <property type="entry name" value="NBD_C"/>
    <property type="match status" value="1"/>
</dbReference>
<sequence>MKTIVLDDDPTGTQSATGVTVLLDLSEETLERDLEEALTGADSVYVQTNSRALPPDEAVALARRVRAAGIAVAERSGEQVRFVLRGDSTLRGHVFAETEVFLEDAVMLFVPAFPDGGRTTHDGMHLVCIDGQDLPAHETEYAEDPVFGFTTGYLPDYVGRASGRRGVPVPLADVRAGALEHALTAAAEGDVVLPDAVTDEDIKRIAGAVDAAAEHGTRVVVRSASPLAAHLAGVASEGRLPLPLVRPTGGTLLVCGSHTAGATTQLAQVTRRFGEPALVGTEAALVDPSTAGHAAADAVASVGTATSAATAAPATGTVPADDAASLLLLSTERQRSASHGTLDHGERVMAALTTAVADLLPRVGTVISKGGITSAEVARRGLGARTAHVLGQILPGVSAWCLSARDGRELLYIVVPGNVGDQDTLVRVLEAVGITG</sequence>
<evidence type="ECO:0000256" key="3">
    <source>
        <dbReference type="ARBA" id="ARBA00022741"/>
    </source>
</evidence>
<evidence type="ECO:0000313" key="9">
    <source>
        <dbReference type="EMBL" id="UQN28933.1"/>
    </source>
</evidence>
<organism evidence="9 10">
    <name type="scientific">Brachybacterium kimchii</name>
    <dbReference type="NCBI Taxonomy" id="2942909"/>
    <lineage>
        <taxon>Bacteria</taxon>
        <taxon>Bacillati</taxon>
        <taxon>Actinomycetota</taxon>
        <taxon>Actinomycetes</taxon>
        <taxon>Micrococcales</taxon>
        <taxon>Dermabacteraceae</taxon>
        <taxon>Brachybacterium</taxon>
    </lineage>
</organism>
<dbReference type="GO" id="GO:0016301">
    <property type="term" value="F:kinase activity"/>
    <property type="evidence" value="ECO:0007669"/>
    <property type="project" value="UniProtKB-KW"/>
</dbReference>
<reference evidence="9" key="1">
    <citation type="submission" date="2022-05" db="EMBL/GenBank/DDBJ databases">
        <title>Genomic analysis of Brachybacterium sp. CBA3104.</title>
        <authorList>
            <person name="Roh S.W."/>
            <person name="Kim Y.B."/>
            <person name="Kim Y."/>
        </authorList>
    </citation>
    <scope>NUCLEOTIDE SEQUENCE</scope>
    <source>
        <strain evidence="9">CBA3104</strain>
    </source>
</reference>
<protein>
    <submittedName>
        <fullName evidence="9">Four-carbon acid sugar kinase family protein</fullName>
    </submittedName>
</protein>
<dbReference type="InterPro" id="IPR042213">
    <property type="entry name" value="NBD_C_sf"/>
</dbReference>
<keyword evidence="5" id="KW-0067">ATP-binding</keyword>
<evidence type="ECO:0000256" key="6">
    <source>
        <dbReference type="ARBA" id="ARBA00023277"/>
    </source>
</evidence>
<evidence type="ECO:0000256" key="4">
    <source>
        <dbReference type="ARBA" id="ARBA00022777"/>
    </source>
</evidence>
<dbReference type="InterPro" id="IPR010737">
    <property type="entry name" value="4-carb_acid_sugar_kinase_N"/>
</dbReference>
<evidence type="ECO:0000256" key="1">
    <source>
        <dbReference type="ARBA" id="ARBA00005715"/>
    </source>
</evidence>